<dbReference type="PANTHER" id="PTHR30450:SF1">
    <property type="entry name" value="D-METHIONINE TRANSPORT SYSTEM PERMEASE PROTEIN METI-RELATED"/>
    <property type="match status" value="1"/>
</dbReference>
<dbReference type="GO" id="GO:0005886">
    <property type="term" value="C:plasma membrane"/>
    <property type="evidence" value="ECO:0007669"/>
    <property type="project" value="UniProtKB-SubCell"/>
</dbReference>
<dbReference type="AlphaFoldDB" id="A0AA90PS36"/>
<evidence type="ECO:0000256" key="4">
    <source>
        <dbReference type="ARBA" id="ARBA00022475"/>
    </source>
</evidence>
<organism evidence="11 12">
    <name type="scientific">Helicobacter cappadocius</name>
    <dbReference type="NCBI Taxonomy" id="3063998"/>
    <lineage>
        <taxon>Bacteria</taxon>
        <taxon>Pseudomonadati</taxon>
        <taxon>Campylobacterota</taxon>
        <taxon>Epsilonproteobacteria</taxon>
        <taxon>Campylobacterales</taxon>
        <taxon>Helicobacteraceae</taxon>
        <taxon>Helicobacter</taxon>
    </lineage>
</organism>
<keyword evidence="6 8" id="KW-1133">Transmembrane helix</keyword>
<evidence type="ECO:0000256" key="2">
    <source>
        <dbReference type="ARBA" id="ARBA00007069"/>
    </source>
</evidence>
<keyword evidence="4" id="KW-1003">Cell membrane</keyword>
<feature type="transmembrane region" description="Helical" evidence="8">
    <location>
        <begin position="184"/>
        <end position="207"/>
    </location>
</feature>
<comment type="caution">
    <text evidence="11">The sequence shown here is derived from an EMBL/GenBank/DDBJ whole genome shotgun (WGS) entry which is preliminary data.</text>
</comment>
<dbReference type="GO" id="GO:0048473">
    <property type="term" value="P:D-methionine transmembrane transport"/>
    <property type="evidence" value="ECO:0007669"/>
    <property type="project" value="TreeGrafter"/>
</dbReference>
<evidence type="ECO:0000313" key="13">
    <source>
        <dbReference type="Proteomes" id="UP001240777"/>
    </source>
</evidence>
<reference evidence="10" key="2">
    <citation type="submission" date="2023-07" db="EMBL/GenBank/DDBJ databases">
        <authorList>
            <person name="Aydin F."/>
            <person name="Tarhane S."/>
            <person name="Saticioglu I.B."/>
            <person name="Karakaya E."/>
            <person name="Abay S."/>
            <person name="Guran O."/>
            <person name="Bozkurt E."/>
            <person name="Uzum N."/>
            <person name="Olgun K."/>
            <person name="Jablonski D."/>
        </authorList>
    </citation>
    <scope>NUCLEOTIDE SEQUENCE</scope>
    <source>
        <strain evidence="10">Faydin-H75</strain>
    </source>
</reference>
<comment type="subcellular location">
    <subcellularLocation>
        <location evidence="1 8">Cell membrane</location>
        <topology evidence="1 8">Multi-pass membrane protein</topology>
    </subcellularLocation>
</comment>
<dbReference type="Proteomes" id="UP001177258">
    <property type="component" value="Unassembled WGS sequence"/>
</dbReference>
<dbReference type="RefSeq" id="WP_305517035.1">
    <property type="nucleotide sequence ID" value="NZ_JAUPEV010000006.1"/>
</dbReference>
<feature type="domain" description="ABC transmembrane type-1" evidence="9">
    <location>
        <begin position="10"/>
        <end position="207"/>
    </location>
</feature>
<dbReference type="InterPro" id="IPR051322">
    <property type="entry name" value="AA_ABC_Transporter_Permease"/>
</dbReference>
<dbReference type="Pfam" id="PF00528">
    <property type="entry name" value="BPD_transp_1"/>
    <property type="match status" value="1"/>
</dbReference>
<evidence type="ECO:0000256" key="5">
    <source>
        <dbReference type="ARBA" id="ARBA00022692"/>
    </source>
</evidence>
<dbReference type="Gene3D" id="1.10.3720.10">
    <property type="entry name" value="MetI-like"/>
    <property type="match status" value="1"/>
</dbReference>
<feature type="transmembrane region" description="Helical" evidence="8">
    <location>
        <begin position="142"/>
        <end position="164"/>
    </location>
</feature>
<dbReference type="FunFam" id="1.10.3720.10:FF:000002">
    <property type="entry name" value="D-methionine ABC transporter permease MetI"/>
    <property type="match status" value="1"/>
</dbReference>
<evidence type="ECO:0000256" key="7">
    <source>
        <dbReference type="ARBA" id="ARBA00023136"/>
    </source>
</evidence>
<evidence type="ECO:0000256" key="6">
    <source>
        <dbReference type="ARBA" id="ARBA00022989"/>
    </source>
</evidence>
<feature type="transmembrane region" description="Helical" evidence="8">
    <location>
        <begin position="59"/>
        <end position="80"/>
    </location>
</feature>
<reference evidence="11 13" key="1">
    <citation type="submission" date="2023-07" db="EMBL/GenBank/DDBJ databases">
        <title>Unpublished Manusciprt.</title>
        <authorList>
            <person name="Aydin F."/>
            <person name="Tarhane S."/>
            <person name="Saticioglu I.B."/>
            <person name="Karakaya E."/>
            <person name="Abay S."/>
            <person name="Guran O."/>
            <person name="Bozkurt E."/>
            <person name="Uzum N."/>
            <person name="Olgun K."/>
            <person name="Jablonski D."/>
        </authorList>
    </citation>
    <scope>NUCLEOTIDE SEQUENCE</scope>
    <source>
        <strain evidence="13">faydin-H75</strain>
        <strain evidence="11">Faydin-H76</strain>
    </source>
</reference>
<evidence type="ECO:0000256" key="3">
    <source>
        <dbReference type="ARBA" id="ARBA00022448"/>
    </source>
</evidence>
<evidence type="ECO:0000259" key="9">
    <source>
        <dbReference type="PROSITE" id="PS50928"/>
    </source>
</evidence>
<feature type="transmembrane region" description="Helical" evidence="8">
    <location>
        <begin position="86"/>
        <end position="105"/>
    </location>
</feature>
<keyword evidence="7 8" id="KW-0472">Membrane</keyword>
<name>A0AA90PS36_9HELI</name>
<dbReference type="CDD" id="cd06261">
    <property type="entry name" value="TM_PBP2"/>
    <property type="match status" value="1"/>
</dbReference>
<dbReference type="InterPro" id="IPR000515">
    <property type="entry name" value="MetI-like"/>
</dbReference>
<comment type="similarity">
    <text evidence="2">Belongs to the binding-protein-dependent transport system permease family. CysTW subfamily.</text>
</comment>
<evidence type="ECO:0000256" key="8">
    <source>
        <dbReference type="RuleBase" id="RU363032"/>
    </source>
</evidence>
<dbReference type="Proteomes" id="UP001240777">
    <property type="component" value="Unassembled WGS sequence"/>
</dbReference>
<keyword evidence="5 8" id="KW-0812">Transmembrane</keyword>
<keyword evidence="13" id="KW-1185">Reference proteome</keyword>
<dbReference type="EMBL" id="JAUYZK010000006">
    <property type="protein sequence ID" value="MDP2539112.1"/>
    <property type="molecule type" value="Genomic_DNA"/>
</dbReference>
<dbReference type="SUPFAM" id="SSF161098">
    <property type="entry name" value="MetI-like"/>
    <property type="match status" value="1"/>
</dbReference>
<dbReference type="PANTHER" id="PTHR30450">
    <property type="entry name" value="ABC TRANSPORTER PERMEASE"/>
    <property type="match status" value="1"/>
</dbReference>
<sequence>MIFDMIYNSTLETLYMVFCSCIFAVIFGLPLGVFLCITKEGSILPMPLTNKALGAIVNTARSFPFIILIILLLPLSRLIIGTSIGSTAAIIPLSISAIPFVARLFEGALQEVDKGLIEATLSMGANKLTIVKMMIAESLPSLTNALIITTISLIGYSAMAGAVGAGGLGDLAIRIGYQTYRPDVLFYSVITIIILVQIIQTSGDLIVKKLRKNK</sequence>
<evidence type="ECO:0000256" key="1">
    <source>
        <dbReference type="ARBA" id="ARBA00004651"/>
    </source>
</evidence>
<evidence type="ECO:0000313" key="12">
    <source>
        <dbReference type="Proteomes" id="UP001177258"/>
    </source>
</evidence>
<evidence type="ECO:0000313" key="11">
    <source>
        <dbReference type="EMBL" id="MDP2539112.1"/>
    </source>
</evidence>
<feature type="transmembrane region" description="Helical" evidence="8">
    <location>
        <begin position="14"/>
        <end position="38"/>
    </location>
</feature>
<gene>
    <name evidence="10" type="ORF">Q5I04_04605</name>
    <name evidence="11" type="ORF">Q5I06_04920</name>
</gene>
<dbReference type="InterPro" id="IPR035906">
    <property type="entry name" value="MetI-like_sf"/>
</dbReference>
<keyword evidence="3 8" id="KW-0813">Transport</keyword>
<evidence type="ECO:0000313" key="10">
    <source>
        <dbReference type="EMBL" id="MDO7253188.1"/>
    </source>
</evidence>
<accession>A0AA90PS36</accession>
<dbReference type="EMBL" id="JAUPEV010000006">
    <property type="protein sequence ID" value="MDO7253188.1"/>
    <property type="molecule type" value="Genomic_DNA"/>
</dbReference>
<dbReference type="PROSITE" id="PS50928">
    <property type="entry name" value="ABC_TM1"/>
    <property type="match status" value="1"/>
</dbReference>
<protein>
    <submittedName>
        <fullName evidence="11">Methionine ABC transporter permease</fullName>
    </submittedName>
</protein>
<reference evidence="10 12" key="3">
    <citation type="journal article" date="2024" name="Syst. Appl. Microbiol.">
        <title>Helicobacter cappadocius sp. nov., from lizards: The first psychrotrophic Helicobacter species.</title>
        <authorList>
            <person name="Aydin F."/>
            <person name="Tarhane S."/>
            <person name="Karakaya E."/>
            <person name="Abay S."/>
            <person name="Kayman T."/>
            <person name="Guran O."/>
            <person name="Bozkurt E."/>
            <person name="Uzum N."/>
            <person name="Avci A."/>
            <person name="Olgun K."/>
            <person name="Jablonski D."/>
            <person name="Guran C."/>
            <person name="Burcin Saticioglu I."/>
        </authorList>
    </citation>
    <scope>NUCLEOTIDE SEQUENCE [LARGE SCALE GENOMIC DNA]</scope>
    <source>
        <strain evidence="10">Faydin-H75</strain>
        <strain evidence="12">faydin-H76</strain>
    </source>
</reference>
<proteinExistence type="inferred from homology"/>